<dbReference type="STRING" id="29172.A0A0D8XIW4"/>
<dbReference type="EMBL" id="KN716532">
    <property type="protein sequence ID" value="KJH43714.1"/>
    <property type="molecule type" value="Genomic_DNA"/>
</dbReference>
<sequence length="80" mass="9565">MCLQYWPLTRFMFGDIDVETINTQTYAHFNLFFSVCECRKLPNSLMEQLYKSVPLTDDVKYTTLTHFILVSDEMKRNDEK</sequence>
<proteinExistence type="predicted"/>
<accession>A0A0D8XIW4</accession>
<dbReference type="AlphaFoldDB" id="A0A0D8XIW4"/>
<protein>
    <submittedName>
        <fullName evidence="1">Uncharacterized protein</fullName>
    </submittedName>
</protein>
<reference evidence="2" key="2">
    <citation type="journal article" date="2016" name="Sci. Rep.">
        <title>Dictyocaulus viviparus genome, variome and transcriptome elucidate lungworm biology and support future intervention.</title>
        <authorList>
            <person name="McNulty S.N."/>
            <person name="Strube C."/>
            <person name="Rosa B.A."/>
            <person name="Martin J.C."/>
            <person name="Tyagi R."/>
            <person name="Choi Y.J."/>
            <person name="Wang Q."/>
            <person name="Hallsworth Pepin K."/>
            <person name="Zhang X."/>
            <person name="Ozersky P."/>
            <person name="Wilson R.K."/>
            <person name="Sternberg P.W."/>
            <person name="Gasser R.B."/>
            <person name="Mitreva M."/>
        </authorList>
    </citation>
    <scope>NUCLEOTIDE SEQUENCE [LARGE SCALE GENOMIC DNA]</scope>
    <source>
        <strain evidence="2">HannoverDv2000</strain>
    </source>
</reference>
<evidence type="ECO:0000313" key="1">
    <source>
        <dbReference type="EMBL" id="KJH43714.1"/>
    </source>
</evidence>
<keyword evidence="2" id="KW-1185">Reference proteome</keyword>
<name>A0A0D8XIW4_DICVI</name>
<reference evidence="1 2" key="1">
    <citation type="submission" date="2013-11" db="EMBL/GenBank/DDBJ databases">
        <title>Draft genome of the bovine lungworm Dictyocaulus viviparus.</title>
        <authorList>
            <person name="Mitreva M."/>
        </authorList>
    </citation>
    <scope>NUCLEOTIDE SEQUENCE [LARGE SCALE GENOMIC DNA]</scope>
    <source>
        <strain evidence="1 2">HannoverDv2000</strain>
    </source>
</reference>
<organism evidence="1 2">
    <name type="scientific">Dictyocaulus viviparus</name>
    <name type="common">Bovine lungworm</name>
    <dbReference type="NCBI Taxonomy" id="29172"/>
    <lineage>
        <taxon>Eukaryota</taxon>
        <taxon>Metazoa</taxon>
        <taxon>Ecdysozoa</taxon>
        <taxon>Nematoda</taxon>
        <taxon>Chromadorea</taxon>
        <taxon>Rhabditida</taxon>
        <taxon>Rhabditina</taxon>
        <taxon>Rhabditomorpha</taxon>
        <taxon>Strongyloidea</taxon>
        <taxon>Metastrongylidae</taxon>
        <taxon>Dictyocaulus</taxon>
    </lineage>
</organism>
<dbReference type="OrthoDB" id="6144703at2759"/>
<gene>
    <name evidence="1" type="ORF">DICVIV_10273</name>
</gene>
<dbReference type="Proteomes" id="UP000053766">
    <property type="component" value="Unassembled WGS sequence"/>
</dbReference>
<evidence type="ECO:0000313" key="2">
    <source>
        <dbReference type="Proteomes" id="UP000053766"/>
    </source>
</evidence>